<dbReference type="PANTHER" id="PTHR42711">
    <property type="entry name" value="ABC TRANSPORTER ATP-BINDING PROTEIN"/>
    <property type="match status" value="1"/>
</dbReference>
<dbReference type="InterPro" id="IPR003593">
    <property type="entry name" value="AAA+_ATPase"/>
</dbReference>
<feature type="domain" description="ABC transporter" evidence="5">
    <location>
        <begin position="4"/>
        <end position="234"/>
    </location>
</feature>
<evidence type="ECO:0000256" key="2">
    <source>
        <dbReference type="ARBA" id="ARBA00022448"/>
    </source>
</evidence>
<accession>A0A2I1K1R8</accession>
<keyword evidence="2" id="KW-0813">Transport</keyword>
<dbReference type="SUPFAM" id="SSF52540">
    <property type="entry name" value="P-loop containing nucleoside triphosphate hydrolases"/>
    <property type="match status" value="1"/>
</dbReference>
<organism evidence="6 7">
    <name type="scientific">Falseniella ignava</name>
    <dbReference type="NCBI Taxonomy" id="137730"/>
    <lineage>
        <taxon>Bacteria</taxon>
        <taxon>Bacillati</taxon>
        <taxon>Bacillota</taxon>
        <taxon>Bacilli</taxon>
        <taxon>Lactobacillales</taxon>
        <taxon>Aerococcaceae</taxon>
        <taxon>Falseniella</taxon>
    </lineage>
</organism>
<dbReference type="OrthoDB" id="9804819at2"/>
<evidence type="ECO:0000256" key="1">
    <source>
        <dbReference type="ARBA" id="ARBA00005417"/>
    </source>
</evidence>
<protein>
    <submittedName>
        <fullName evidence="6">ABC transporter</fullName>
    </submittedName>
</protein>
<evidence type="ECO:0000256" key="3">
    <source>
        <dbReference type="ARBA" id="ARBA00022741"/>
    </source>
</evidence>
<dbReference type="InterPro" id="IPR003439">
    <property type="entry name" value="ABC_transporter-like_ATP-bd"/>
</dbReference>
<evidence type="ECO:0000313" key="7">
    <source>
        <dbReference type="Proteomes" id="UP000234384"/>
    </source>
</evidence>
<dbReference type="Pfam" id="PF00005">
    <property type="entry name" value="ABC_tran"/>
    <property type="match status" value="1"/>
</dbReference>
<dbReference type="InterPro" id="IPR027417">
    <property type="entry name" value="P-loop_NTPase"/>
</dbReference>
<keyword evidence="4" id="KW-0067">ATP-binding</keyword>
<dbReference type="InterPro" id="IPR050763">
    <property type="entry name" value="ABC_transporter_ATP-binding"/>
</dbReference>
<comment type="similarity">
    <text evidence="1">Belongs to the ABC transporter superfamily.</text>
</comment>
<dbReference type="PROSITE" id="PS50893">
    <property type="entry name" value="ABC_TRANSPORTER_2"/>
    <property type="match status" value="1"/>
</dbReference>
<evidence type="ECO:0000259" key="5">
    <source>
        <dbReference type="PROSITE" id="PS50893"/>
    </source>
</evidence>
<dbReference type="Gene3D" id="3.40.50.300">
    <property type="entry name" value="P-loop containing nucleotide triphosphate hydrolases"/>
    <property type="match status" value="1"/>
</dbReference>
<name>A0A2I1K1R8_9LACT</name>
<dbReference type="Proteomes" id="UP000234384">
    <property type="component" value="Unassembled WGS sequence"/>
</dbReference>
<dbReference type="PANTHER" id="PTHR42711:SF5">
    <property type="entry name" value="ABC TRANSPORTER ATP-BINDING PROTEIN NATA"/>
    <property type="match status" value="1"/>
</dbReference>
<dbReference type="AlphaFoldDB" id="A0A2I1K1R8"/>
<dbReference type="GO" id="GO:0005524">
    <property type="term" value="F:ATP binding"/>
    <property type="evidence" value="ECO:0007669"/>
    <property type="project" value="UniProtKB-KW"/>
</dbReference>
<dbReference type="EMBL" id="PKHE01000007">
    <property type="protein sequence ID" value="PKY89495.1"/>
    <property type="molecule type" value="Genomic_DNA"/>
</dbReference>
<comment type="caution">
    <text evidence="6">The sequence shown here is derived from an EMBL/GenBank/DDBJ whole genome shotgun (WGS) entry which is preliminary data.</text>
</comment>
<evidence type="ECO:0000256" key="4">
    <source>
        <dbReference type="ARBA" id="ARBA00022840"/>
    </source>
</evidence>
<dbReference type="GO" id="GO:0016887">
    <property type="term" value="F:ATP hydrolysis activity"/>
    <property type="evidence" value="ECO:0007669"/>
    <property type="project" value="InterPro"/>
</dbReference>
<dbReference type="SMART" id="SM00382">
    <property type="entry name" value="AAA"/>
    <property type="match status" value="1"/>
</dbReference>
<dbReference type="RefSeq" id="WP_101954137.1">
    <property type="nucleotide sequence ID" value="NZ_PKHE01000007.1"/>
</dbReference>
<sequence length="299" mass="34696">MKAIEVRHLKKAYGDFKAVDDISFSVDEGSLFAFLGENGAGKSTTINMLCTILQKSSGEADILGYQLGEDDDKIRDRIGIVFQHSVLDPELTVRENILTRGAYYGLSSHQVDQRLAVFSELFDYNRIKNQHYADLSGGQRRQVDLMRALINQPKILFLDEPTTGLDSKARQNIWQYLNLLRQELHLTIFLTTHYMEETKNCDQVVIIDHGKIIADASPQQLKNSYTYPKLLWYTDRSKSQEEILEGLDYEYKNDHYVIKFVGDIHPFLYQYRDRIQDFEFIKGDMDDVFLNITGRVMKR</sequence>
<proteinExistence type="inferred from homology"/>
<evidence type="ECO:0000313" key="6">
    <source>
        <dbReference type="EMBL" id="PKY89495.1"/>
    </source>
</evidence>
<keyword evidence="3" id="KW-0547">Nucleotide-binding</keyword>
<gene>
    <name evidence="6" type="ORF">CYJ57_03795</name>
</gene>
<reference evidence="6 7" key="1">
    <citation type="submission" date="2017-12" db="EMBL/GenBank/DDBJ databases">
        <title>Phylogenetic diversity of female urinary microbiome.</title>
        <authorList>
            <person name="Thomas-White K."/>
            <person name="Wolfe A.J."/>
        </authorList>
    </citation>
    <scope>NUCLEOTIDE SEQUENCE [LARGE SCALE GENOMIC DNA]</scope>
    <source>
        <strain evidence="6 7">UMB0898</strain>
    </source>
</reference>